<accession>A0A1G4BRM5</accession>
<keyword evidence="3" id="KW-1185">Reference proteome</keyword>
<proteinExistence type="predicted"/>
<name>A0A1G4BRM5_9PEZI</name>
<gene>
    <name evidence="2" type="ORF">CORC01_00903</name>
</gene>
<dbReference type="EMBL" id="MJBS01000004">
    <property type="protein sequence ID" value="OHF04041.1"/>
    <property type="molecule type" value="Genomic_DNA"/>
</dbReference>
<feature type="compositionally biased region" description="Polar residues" evidence="1">
    <location>
        <begin position="157"/>
        <end position="170"/>
    </location>
</feature>
<feature type="region of interest" description="Disordered" evidence="1">
    <location>
        <begin position="154"/>
        <end position="177"/>
    </location>
</feature>
<evidence type="ECO:0000313" key="3">
    <source>
        <dbReference type="Proteomes" id="UP000176998"/>
    </source>
</evidence>
<protein>
    <submittedName>
        <fullName evidence="2">Uncharacterized protein</fullName>
    </submittedName>
</protein>
<evidence type="ECO:0000313" key="2">
    <source>
        <dbReference type="EMBL" id="OHF04041.1"/>
    </source>
</evidence>
<dbReference type="RefSeq" id="XP_022481176.1">
    <property type="nucleotide sequence ID" value="XM_022612559.1"/>
</dbReference>
<dbReference type="Proteomes" id="UP000176998">
    <property type="component" value="Unassembled WGS sequence"/>
</dbReference>
<organism evidence="2 3">
    <name type="scientific">Colletotrichum orchidophilum</name>
    <dbReference type="NCBI Taxonomy" id="1209926"/>
    <lineage>
        <taxon>Eukaryota</taxon>
        <taxon>Fungi</taxon>
        <taxon>Dikarya</taxon>
        <taxon>Ascomycota</taxon>
        <taxon>Pezizomycotina</taxon>
        <taxon>Sordariomycetes</taxon>
        <taxon>Hypocreomycetidae</taxon>
        <taxon>Glomerellales</taxon>
        <taxon>Glomerellaceae</taxon>
        <taxon>Colletotrichum</taxon>
    </lineage>
</organism>
<dbReference type="GeneID" id="34554069"/>
<reference evidence="2 3" key="1">
    <citation type="submission" date="2016-09" db="EMBL/GenBank/DDBJ databases">
        <authorList>
            <person name="Capua I."/>
            <person name="De Benedictis P."/>
            <person name="Joannis T."/>
            <person name="Lombin L.H."/>
            <person name="Cattoli G."/>
        </authorList>
    </citation>
    <scope>NUCLEOTIDE SEQUENCE [LARGE SCALE GENOMIC DNA]</scope>
    <source>
        <strain evidence="2 3">IMI 309357</strain>
    </source>
</reference>
<feature type="compositionally biased region" description="Low complexity" evidence="1">
    <location>
        <begin position="81"/>
        <end position="90"/>
    </location>
</feature>
<sequence>MKSHPTSAETIVIPSPRHQAVARFSPSRKKQWQHRQRAKCARVERGFFFFFFWHCPTLGDFEKPSLLKGIETESPASNPDSAPGPSAIPAASIPLPLPGLSTPRNTQSYPLCLWPLAVTHDARPRRTPIGHPGRPCHCIEPRMGHRPHRSEVLAGGQQRQRSAHHNTTIKSRYKRTF</sequence>
<feature type="region of interest" description="Disordered" evidence="1">
    <location>
        <begin position="70"/>
        <end position="90"/>
    </location>
</feature>
<evidence type="ECO:0000256" key="1">
    <source>
        <dbReference type="SAM" id="MobiDB-lite"/>
    </source>
</evidence>
<dbReference type="AlphaFoldDB" id="A0A1G4BRM5"/>
<comment type="caution">
    <text evidence="2">The sequence shown here is derived from an EMBL/GenBank/DDBJ whole genome shotgun (WGS) entry which is preliminary data.</text>
</comment>